<evidence type="ECO:0000313" key="3">
    <source>
        <dbReference type="Proteomes" id="UP000272010"/>
    </source>
</evidence>
<evidence type="ECO:0000256" key="1">
    <source>
        <dbReference type="SAM" id="MobiDB-lite"/>
    </source>
</evidence>
<evidence type="ECO:0000313" key="2">
    <source>
        <dbReference type="EMBL" id="AYF02845.1"/>
    </source>
</evidence>
<dbReference type="Proteomes" id="UP000272010">
    <property type="component" value="Chromosome"/>
</dbReference>
<proteinExistence type="predicted"/>
<reference evidence="3" key="1">
    <citation type="submission" date="2018-07" db="EMBL/GenBank/DDBJ databases">
        <title>Genome Structure of the Opportunistic Pathogen Paracoccus yeei (Alphaproteobacteria) and Identification of Putative Virulence Factors.</title>
        <authorList>
            <person name="Lasek R."/>
            <person name="Szuplewska M."/>
            <person name="Mitura M."/>
            <person name="Decewicz P."/>
            <person name="Chmielowska C."/>
            <person name="Pawlot A."/>
            <person name="Sentkowska D."/>
            <person name="Czarnecki J."/>
            <person name="Bartosik D."/>
        </authorList>
    </citation>
    <scope>NUCLEOTIDE SEQUENCE [LARGE SCALE GENOMIC DNA]</scope>
    <source>
        <strain evidence="3">CCUG 32053</strain>
    </source>
</reference>
<dbReference type="EMBL" id="CP031078">
    <property type="protein sequence ID" value="AYF02845.1"/>
    <property type="molecule type" value="Genomic_DNA"/>
</dbReference>
<feature type="region of interest" description="Disordered" evidence="1">
    <location>
        <begin position="37"/>
        <end position="79"/>
    </location>
</feature>
<dbReference type="RefSeq" id="WP_120443167.1">
    <property type="nucleotide sequence ID" value="NZ_CP031078.1"/>
</dbReference>
<gene>
    <name evidence="2" type="ORF">PY32053_03269</name>
</gene>
<organism evidence="2 3">
    <name type="scientific">Paracoccus yeei</name>
    <dbReference type="NCBI Taxonomy" id="147645"/>
    <lineage>
        <taxon>Bacteria</taxon>
        <taxon>Pseudomonadati</taxon>
        <taxon>Pseudomonadota</taxon>
        <taxon>Alphaproteobacteria</taxon>
        <taxon>Rhodobacterales</taxon>
        <taxon>Paracoccaceae</taxon>
        <taxon>Paracoccus</taxon>
    </lineage>
</organism>
<protein>
    <submittedName>
        <fullName evidence="2">Uncharacterized protein</fullName>
    </submittedName>
</protein>
<name>A0A386UPY2_9RHOB</name>
<dbReference type="AlphaFoldDB" id="A0A386UPY2"/>
<sequence>MLIKFLKHTGAARKGQEADPDARRAIAYLLGKVVLKPRAAGGPKGPDAPRHQADPHRARPGWSAGPAPPCPSSTVMPRA</sequence>
<accession>A0A386UPY2</accession>
<feature type="compositionally biased region" description="Basic and acidic residues" evidence="1">
    <location>
        <begin position="47"/>
        <end position="57"/>
    </location>
</feature>